<feature type="transmembrane region" description="Helical" evidence="6">
    <location>
        <begin position="229"/>
        <end position="248"/>
    </location>
</feature>
<evidence type="ECO:0000259" key="7">
    <source>
        <dbReference type="Pfam" id="PF09335"/>
    </source>
</evidence>
<protein>
    <recommendedName>
        <fullName evidence="7">VTT domain-containing protein</fullName>
    </recommendedName>
</protein>
<keyword evidence="3 6" id="KW-1133">Transmembrane helix</keyword>
<sequence>MALDARKEVGAREVAIVVMPLLTLLVSAGLLFRSLPALESSRRDDLMKAVKPPHSLDDVNLLRQVLTDYSDGNAVVVAALISNIYILMLSFAIPGATTLSFVAGAVFGAYRATALIAFSITAGASLCYLVSLCFGRALATWIWPVKVRTFRKEVAKRRGNLLHYMLFLRLTPFVPNTFVNVVSPVVDIPFHVFALATCVGTLPQNFITAQMGLKLATVASFAELYDWRVIAFGVVAGAVILVPTFLGAEAGKSLKDMDVAKDDDDDDDDDEVEVVVGGKRGNKYE</sequence>
<dbReference type="PANTHER" id="PTHR43220:SF7">
    <property type="entry name" value="SNARE ASSOCIATED GOLGI PROTEIN FAMILY"/>
    <property type="match status" value="1"/>
</dbReference>
<gene>
    <name evidence="8" type="ORF">MANT1106_LOCUS252</name>
</gene>
<evidence type="ECO:0000256" key="1">
    <source>
        <dbReference type="ARBA" id="ARBA00004141"/>
    </source>
</evidence>
<feature type="region of interest" description="Disordered" evidence="5">
    <location>
        <begin position="258"/>
        <end position="285"/>
    </location>
</feature>
<evidence type="ECO:0000256" key="2">
    <source>
        <dbReference type="ARBA" id="ARBA00022692"/>
    </source>
</evidence>
<accession>A0A7S0S8F6</accession>
<keyword evidence="4 6" id="KW-0472">Membrane</keyword>
<evidence type="ECO:0000313" key="8">
    <source>
        <dbReference type="EMBL" id="CAD8697573.1"/>
    </source>
</evidence>
<dbReference type="AlphaFoldDB" id="A0A7S0S8F6"/>
<proteinExistence type="predicted"/>
<name>A0A7S0S8F6_9CHLO</name>
<evidence type="ECO:0000256" key="6">
    <source>
        <dbReference type="SAM" id="Phobius"/>
    </source>
</evidence>
<reference evidence="8" key="1">
    <citation type="submission" date="2021-01" db="EMBL/GenBank/DDBJ databases">
        <authorList>
            <person name="Corre E."/>
            <person name="Pelletier E."/>
            <person name="Niang G."/>
            <person name="Scheremetjew M."/>
            <person name="Finn R."/>
            <person name="Kale V."/>
            <person name="Holt S."/>
            <person name="Cochrane G."/>
            <person name="Meng A."/>
            <person name="Brown T."/>
            <person name="Cohen L."/>
        </authorList>
    </citation>
    <scope>NUCLEOTIDE SEQUENCE</scope>
    <source>
        <strain evidence="8">SL-175</strain>
    </source>
</reference>
<dbReference type="GO" id="GO:0016020">
    <property type="term" value="C:membrane"/>
    <property type="evidence" value="ECO:0007669"/>
    <property type="project" value="UniProtKB-SubCell"/>
</dbReference>
<dbReference type="PANTHER" id="PTHR43220">
    <property type="match status" value="1"/>
</dbReference>
<dbReference type="InterPro" id="IPR045014">
    <property type="entry name" value="TM41A/B"/>
</dbReference>
<feature type="transmembrane region" description="Helical" evidence="6">
    <location>
        <begin position="84"/>
        <end position="110"/>
    </location>
</feature>
<feature type="domain" description="VTT" evidence="7">
    <location>
        <begin position="96"/>
        <end position="212"/>
    </location>
</feature>
<dbReference type="GO" id="GO:0000045">
    <property type="term" value="P:autophagosome assembly"/>
    <property type="evidence" value="ECO:0007669"/>
    <property type="project" value="TreeGrafter"/>
</dbReference>
<dbReference type="Pfam" id="PF09335">
    <property type="entry name" value="VTT_dom"/>
    <property type="match status" value="1"/>
</dbReference>
<feature type="transmembrane region" description="Helical" evidence="6">
    <location>
        <begin position="164"/>
        <end position="182"/>
    </location>
</feature>
<feature type="compositionally biased region" description="Acidic residues" evidence="5">
    <location>
        <begin position="261"/>
        <end position="273"/>
    </location>
</feature>
<keyword evidence="2 6" id="KW-0812">Transmembrane</keyword>
<feature type="transmembrane region" description="Helical" evidence="6">
    <location>
        <begin position="14"/>
        <end position="32"/>
    </location>
</feature>
<feature type="transmembrane region" description="Helical" evidence="6">
    <location>
        <begin position="116"/>
        <end position="143"/>
    </location>
</feature>
<evidence type="ECO:0000256" key="4">
    <source>
        <dbReference type="ARBA" id="ARBA00023136"/>
    </source>
</evidence>
<evidence type="ECO:0000256" key="3">
    <source>
        <dbReference type="ARBA" id="ARBA00022989"/>
    </source>
</evidence>
<dbReference type="InterPro" id="IPR032816">
    <property type="entry name" value="VTT_dom"/>
</dbReference>
<comment type="subcellular location">
    <subcellularLocation>
        <location evidence="1">Membrane</location>
        <topology evidence="1">Multi-pass membrane protein</topology>
    </subcellularLocation>
</comment>
<evidence type="ECO:0000256" key="5">
    <source>
        <dbReference type="SAM" id="MobiDB-lite"/>
    </source>
</evidence>
<dbReference type="EMBL" id="HBFC01000488">
    <property type="protein sequence ID" value="CAD8697573.1"/>
    <property type="molecule type" value="Transcribed_RNA"/>
</dbReference>
<organism evidence="8">
    <name type="scientific">Mantoniella antarctica</name>
    <dbReference type="NCBI Taxonomy" id="81844"/>
    <lineage>
        <taxon>Eukaryota</taxon>
        <taxon>Viridiplantae</taxon>
        <taxon>Chlorophyta</taxon>
        <taxon>Mamiellophyceae</taxon>
        <taxon>Mamiellales</taxon>
        <taxon>Mamiellaceae</taxon>
        <taxon>Mantoniella</taxon>
    </lineage>
</organism>